<evidence type="ECO:0000256" key="1">
    <source>
        <dbReference type="SAM" id="MobiDB-lite"/>
    </source>
</evidence>
<reference evidence="2" key="1">
    <citation type="submission" date="2021-12" db="EMBL/GenBank/DDBJ databases">
        <authorList>
            <person name="Martin H S."/>
        </authorList>
    </citation>
    <scope>NUCLEOTIDE SEQUENCE</scope>
</reference>
<dbReference type="EMBL" id="OV170223">
    <property type="protein sequence ID" value="CAH0722076.1"/>
    <property type="molecule type" value="Genomic_DNA"/>
</dbReference>
<evidence type="ECO:0000313" key="3">
    <source>
        <dbReference type="Proteomes" id="UP000838878"/>
    </source>
</evidence>
<name>A0A8J9UKQ1_9NEOP</name>
<proteinExistence type="predicted"/>
<protein>
    <submittedName>
        <fullName evidence="2">Uncharacterized protein</fullName>
    </submittedName>
</protein>
<keyword evidence="3" id="KW-1185">Reference proteome</keyword>
<dbReference type="Proteomes" id="UP000838878">
    <property type="component" value="Chromosome 3"/>
</dbReference>
<accession>A0A8J9UKQ1</accession>
<dbReference type="AlphaFoldDB" id="A0A8J9UKQ1"/>
<organism evidence="2 3">
    <name type="scientific">Brenthis ino</name>
    <name type="common">lesser marbled fritillary</name>
    <dbReference type="NCBI Taxonomy" id="405034"/>
    <lineage>
        <taxon>Eukaryota</taxon>
        <taxon>Metazoa</taxon>
        <taxon>Ecdysozoa</taxon>
        <taxon>Arthropoda</taxon>
        <taxon>Hexapoda</taxon>
        <taxon>Insecta</taxon>
        <taxon>Pterygota</taxon>
        <taxon>Neoptera</taxon>
        <taxon>Endopterygota</taxon>
        <taxon>Lepidoptera</taxon>
        <taxon>Glossata</taxon>
        <taxon>Ditrysia</taxon>
        <taxon>Papilionoidea</taxon>
        <taxon>Nymphalidae</taxon>
        <taxon>Heliconiinae</taxon>
        <taxon>Argynnini</taxon>
        <taxon>Brenthis</taxon>
    </lineage>
</organism>
<sequence>MRCNRMFTSSKSAAARVAAAGAGRAGGAGSAGGAVAIMPCWLESRVSSRAAPRHAAGRYQYLGDTGPVGRVVALGLVCGEPIPRRYIHSEAPAALRPTRSHRRQRRAIPCLKS</sequence>
<feature type="non-terminal residue" evidence="2">
    <location>
        <position position="113"/>
    </location>
</feature>
<feature type="region of interest" description="Disordered" evidence="1">
    <location>
        <begin position="93"/>
        <end position="113"/>
    </location>
</feature>
<evidence type="ECO:0000313" key="2">
    <source>
        <dbReference type="EMBL" id="CAH0722076.1"/>
    </source>
</evidence>
<gene>
    <name evidence="2" type="ORF">BINO364_LOCUS8092</name>
</gene>